<gene>
    <name evidence="3" type="ORF">AB4Y30_02275</name>
</gene>
<accession>A0AB39HSC2</accession>
<dbReference type="PANTHER" id="PTHR42733:SF13">
    <property type="entry name" value="DJ-1_PFPI DOMAIN-CONTAINING PROTEIN"/>
    <property type="match status" value="1"/>
</dbReference>
<evidence type="ECO:0000259" key="2">
    <source>
        <dbReference type="Pfam" id="PF01965"/>
    </source>
</evidence>
<organism evidence="3">
    <name type="scientific">Ornithinibacillus sp. 4-3</name>
    <dbReference type="NCBI Taxonomy" id="3231488"/>
    <lineage>
        <taxon>Bacteria</taxon>
        <taxon>Bacillati</taxon>
        <taxon>Bacillota</taxon>
        <taxon>Bacilli</taxon>
        <taxon>Bacillales</taxon>
        <taxon>Bacillaceae</taxon>
        <taxon>Ornithinibacillus</taxon>
    </lineage>
</organism>
<dbReference type="InterPro" id="IPR006286">
    <property type="entry name" value="C56_PfpI-like"/>
</dbReference>
<sequence>MSLKDKKVITIVDNNYNDLELWYPIYRLQEDEVTVHIVGEEAGKEYTGQYGVVAKTDYGYADVKAEDYDGILIPGGWAPDKLRRYPEVKELVQKLDAAGKTIGSICHAGWVLVSADVLKGRTVTSTPAIKDDMKNAGANWVNQLCCVDDNFISSRSPADMPAYMKEYIKHLDK</sequence>
<reference evidence="3" key="1">
    <citation type="submission" date="2024-07" db="EMBL/GenBank/DDBJ databases">
        <title>Halotolerant mesophilic bacterium Ornithinibacillus sp. 4-3, sp. nov., isolated from soil.</title>
        <authorList>
            <person name="Sidarenka A.V."/>
            <person name="Guliayeva D.E."/>
            <person name="Leanovich S.I."/>
            <person name="Hileuskaya K.S."/>
            <person name="Akhremchuk A.E."/>
            <person name="Sikolenko M.A."/>
            <person name="Valentovich L.N."/>
        </authorList>
    </citation>
    <scope>NUCLEOTIDE SEQUENCE</scope>
    <source>
        <strain evidence="3">4-3</strain>
    </source>
</reference>
<protein>
    <submittedName>
        <fullName evidence="3">Type 1 glutamine amidotransferase domain-containing protein</fullName>
    </submittedName>
</protein>
<dbReference type="SUPFAM" id="SSF52317">
    <property type="entry name" value="Class I glutamine amidotransferase-like"/>
    <property type="match status" value="1"/>
</dbReference>
<dbReference type="CDD" id="cd03134">
    <property type="entry name" value="GATase1_PfpI_like"/>
    <property type="match status" value="1"/>
</dbReference>
<keyword evidence="3" id="KW-0315">Glutamine amidotransferase</keyword>
<dbReference type="RefSeq" id="WP_368653897.1">
    <property type="nucleotide sequence ID" value="NZ_CP162599.1"/>
</dbReference>
<dbReference type="InterPro" id="IPR002818">
    <property type="entry name" value="DJ-1/PfpI"/>
</dbReference>
<proteinExistence type="inferred from homology"/>
<dbReference type="AlphaFoldDB" id="A0AB39HSC2"/>
<evidence type="ECO:0000313" key="3">
    <source>
        <dbReference type="EMBL" id="XDK33215.1"/>
    </source>
</evidence>
<dbReference type="PROSITE" id="PS51276">
    <property type="entry name" value="PEPTIDASE_C56_PFPI"/>
    <property type="match status" value="1"/>
</dbReference>
<dbReference type="NCBIfam" id="TIGR01382">
    <property type="entry name" value="PfpI"/>
    <property type="match status" value="1"/>
</dbReference>
<dbReference type="Pfam" id="PF01965">
    <property type="entry name" value="DJ-1_PfpI"/>
    <property type="match status" value="1"/>
</dbReference>
<dbReference type="Gene3D" id="3.40.50.880">
    <property type="match status" value="1"/>
</dbReference>
<evidence type="ECO:0000256" key="1">
    <source>
        <dbReference type="ARBA" id="ARBA00008542"/>
    </source>
</evidence>
<dbReference type="EMBL" id="CP162599">
    <property type="protein sequence ID" value="XDK33215.1"/>
    <property type="molecule type" value="Genomic_DNA"/>
</dbReference>
<dbReference type="InterPro" id="IPR029062">
    <property type="entry name" value="Class_I_gatase-like"/>
</dbReference>
<dbReference type="PANTHER" id="PTHR42733">
    <property type="entry name" value="DJ-1 PROTEIN"/>
    <property type="match status" value="1"/>
</dbReference>
<comment type="similarity">
    <text evidence="1">Belongs to the peptidase C56 family.</text>
</comment>
<feature type="domain" description="DJ-1/PfpI" evidence="2">
    <location>
        <begin position="6"/>
        <end position="169"/>
    </location>
</feature>
<name>A0AB39HSC2_9BACI</name>